<dbReference type="SUPFAM" id="SSF50729">
    <property type="entry name" value="PH domain-like"/>
    <property type="match status" value="1"/>
</dbReference>
<proteinExistence type="predicted"/>
<dbReference type="EMBL" id="FOGQ01000005">
    <property type="protein sequence ID" value="SER92826.1"/>
    <property type="molecule type" value="Genomic_DNA"/>
</dbReference>
<accession>A0A1H9T6S7</accession>
<dbReference type="InterPro" id="IPR012544">
    <property type="entry name" value="PHb"/>
</dbReference>
<evidence type="ECO:0000313" key="3">
    <source>
        <dbReference type="Proteomes" id="UP000198929"/>
    </source>
</evidence>
<dbReference type="AlphaFoldDB" id="A0A1H9T6S7"/>
<dbReference type="InterPro" id="IPR037063">
    <property type="entry name" value="PHb_sf"/>
</dbReference>
<dbReference type="RefSeq" id="WP_092258056.1">
    <property type="nucleotide sequence ID" value="NZ_CP047199.1"/>
</dbReference>
<dbReference type="Pfam" id="PF08000">
    <property type="entry name" value="bPH_1"/>
    <property type="match status" value="1"/>
</dbReference>
<sequence length="129" mass="14581">MGFFDSLMGNASNADPQQVVESLRQDRILLPQEEVLNAFKLFRDLVVFTDWRIIAIDVQGLSGKKRSYQTIPYSSISRFEVETAGTMDRDSEIDIYVSSSTTPTLALEIRDERALIDVQTLLARALRGH</sequence>
<dbReference type="Proteomes" id="UP000198929">
    <property type="component" value="Unassembled WGS sequence"/>
</dbReference>
<dbReference type="PANTHER" id="PTHR35796:SF3">
    <property type="entry name" value="BHLH DOMAIN-CONTAINING PROTEIN"/>
    <property type="match status" value="1"/>
</dbReference>
<name>A0A1H9T6S7_9CORY</name>
<feature type="domain" description="Bacterial Pleckstrin homology" evidence="1">
    <location>
        <begin position="2"/>
        <end position="124"/>
    </location>
</feature>
<dbReference type="Gene3D" id="2.30.29.50">
    <property type="entry name" value="Bacterial Pleckstrin homology domain"/>
    <property type="match status" value="1"/>
</dbReference>
<keyword evidence="3" id="KW-1185">Reference proteome</keyword>
<dbReference type="CDD" id="cd13225">
    <property type="entry name" value="PH-like_bacteria"/>
    <property type="match status" value="1"/>
</dbReference>
<organism evidence="2 3">
    <name type="scientific">Corynebacterium cystitidis DSM 20524</name>
    <dbReference type="NCBI Taxonomy" id="1121357"/>
    <lineage>
        <taxon>Bacteria</taxon>
        <taxon>Bacillati</taxon>
        <taxon>Actinomycetota</taxon>
        <taxon>Actinomycetes</taxon>
        <taxon>Mycobacteriales</taxon>
        <taxon>Corynebacteriaceae</taxon>
        <taxon>Corynebacterium</taxon>
    </lineage>
</organism>
<protein>
    <submittedName>
        <fullName evidence="2">PH domain-containing protein</fullName>
    </submittedName>
</protein>
<gene>
    <name evidence="2" type="ORF">SAMN05661109_01336</name>
</gene>
<evidence type="ECO:0000313" key="2">
    <source>
        <dbReference type="EMBL" id="SER92826.1"/>
    </source>
</evidence>
<reference evidence="3" key="1">
    <citation type="submission" date="2016-10" db="EMBL/GenBank/DDBJ databases">
        <authorList>
            <person name="Varghese N."/>
            <person name="Submissions S."/>
        </authorList>
    </citation>
    <scope>NUCLEOTIDE SEQUENCE [LARGE SCALE GENOMIC DNA]</scope>
    <source>
        <strain evidence="3">DSM 20524</strain>
    </source>
</reference>
<dbReference type="PANTHER" id="PTHR35796">
    <property type="entry name" value="HYPOTHETICAL CYTOSOLIC PROTEIN"/>
    <property type="match status" value="1"/>
</dbReference>
<evidence type="ECO:0000259" key="1">
    <source>
        <dbReference type="Pfam" id="PF08000"/>
    </source>
</evidence>
<dbReference type="STRING" id="1121357.SAMN05661109_01336"/>